<protein>
    <submittedName>
        <fullName evidence="1">Uncharacterized protein</fullName>
    </submittedName>
</protein>
<organismHost>
    <name type="scientific">Oophaga pumilio</name>
    <name type="common">strawberry poison frog</name>
    <dbReference type="NCBI Taxonomy" id="51950"/>
</organismHost>
<organism evidence="1">
    <name type="scientific">Frog virus 3</name>
    <name type="common">FV-3</name>
    <dbReference type="NCBI Taxonomy" id="10493"/>
    <lineage>
        <taxon>Viruses</taxon>
        <taxon>Varidnaviria</taxon>
        <taxon>Bamfordvirae</taxon>
        <taxon>Nucleocytoviricota</taxon>
        <taxon>Megaviricetes</taxon>
        <taxon>Pimascovirales</taxon>
        <taxon>Pimascovirales incertae sedis</taxon>
        <taxon>Iridoviridae</taxon>
        <taxon>Alphairidovirinae</taxon>
        <taxon>Ranavirus</taxon>
        <taxon>Ranavirus rana1</taxon>
    </lineage>
</organism>
<proteinExistence type="predicted"/>
<reference evidence="1" key="1">
    <citation type="submission" date="2016-06" db="EMBL/GenBank/DDBJ databases">
        <title>Isolation of common midwife toad virus and a recombinant frog virus 3 strain from North American bullfrogs (Lithobates catesbeianus).</title>
        <authorList>
            <person name="Claytor S.C."/>
            <person name="Subramaniam K."/>
            <person name="Chinchar V.G."/>
            <person name="Gray M.J."/>
            <person name="Miller D.L."/>
            <person name="Salemi M."/>
            <person name="Wisely S.M."/>
            <person name="Waltzek T.B."/>
        </authorList>
    </citation>
    <scope>NUCLEOTIDE SEQUENCE [LARGE SCALE GENOMIC DNA]</scope>
    <source>
        <strain evidence="1">RC15021</strain>
    </source>
</reference>
<dbReference type="Proteomes" id="UP000319751">
    <property type="component" value="Genome"/>
</dbReference>
<name>A0A2U7M3I7_FRG3V</name>
<organismHost>
    <name type="scientific">Notophthalmus viridescens</name>
    <name type="common">Eastern newt</name>
    <name type="synonym">Triturus viridescens</name>
    <dbReference type="NCBI Taxonomy" id="8316"/>
</organismHost>
<sequence>MCYNIYRLRIRLSLYSFRRYGDGTNIYRLSNALSFRLKMCANIYTRSNSSLPATLIFPKEREKNYNESRGKRKSFRRARWHVFHRVDQDPVSRQLS</sequence>
<gene>
    <name evidence="1" type="primary">ORF40.5</name>
    <name evidence="1" type="ORF">FV3_ORF40.5</name>
</gene>
<organismHost>
    <name type="scientific">Dryophytes versicolor</name>
    <name type="common">chameleon treefrog</name>
    <dbReference type="NCBI Taxonomy" id="30343"/>
</organismHost>
<organismHost>
    <name type="scientific">Lithobates sylvaticus</name>
    <name type="common">Wood frog</name>
    <name type="synonym">Rana sylvatica</name>
    <dbReference type="NCBI Taxonomy" id="45438"/>
</organismHost>
<accession>A0A2U7M3I7</accession>
<organismHost>
    <name type="scientific">Lithobates pipiens</name>
    <name type="common">Northern leopard frog</name>
    <name type="synonym">Rana pipiens</name>
    <dbReference type="NCBI Taxonomy" id="8404"/>
</organismHost>
<dbReference type="EMBL" id="KX397570">
    <property type="protein sequence ID" value="API65240.1"/>
    <property type="molecule type" value="Genomic_DNA"/>
</dbReference>
<evidence type="ECO:0000313" key="1">
    <source>
        <dbReference type="EMBL" id="API65240.1"/>
    </source>
</evidence>